<dbReference type="PANTHER" id="PTHR34072:SF57">
    <property type="entry name" value="RNA-DIRECTED DNA POLYMERASE"/>
    <property type="match status" value="1"/>
</dbReference>
<comment type="caution">
    <text evidence="2">The sequence shown here is derived from an EMBL/GenBank/DDBJ whole genome shotgun (WGS) entry which is preliminary data.</text>
</comment>
<dbReference type="Proteomes" id="UP000321393">
    <property type="component" value="Unassembled WGS sequence"/>
</dbReference>
<dbReference type="InterPro" id="IPR012337">
    <property type="entry name" value="RNaseH-like_sf"/>
</dbReference>
<protein>
    <submittedName>
        <fullName evidence="2">Retroelement</fullName>
    </submittedName>
</protein>
<dbReference type="AlphaFoldDB" id="A0A5A7TSQ9"/>
<gene>
    <name evidence="2" type="ORF">E6C27_scaffold2741G00170</name>
</gene>
<organism evidence="2 3">
    <name type="scientific">Cucumis melo var. makuwa</name>
    <name type="common">Oriental melon</name>
    <dbReference type="NCBI Taxonomy" id="1194695"/>
    <lineage>
        <taxon>Eukaryota</taxon>
        <taxon>Viridiplantae</taxon>
        <taxon>Streptophyta</taxon>
        <taxon>Embryophyta</taxon>
        <taxon>Tracheophyta</taxon>
        <taxon>Spermatophyta</taxon>
        <taxon>Magnoliopsida</taxon>
        <taxon>eudicotyledons</taxon>
        <taxon>Gunneridae</taxon>
        <taxon>Pentapetalae</taxon>
        <taxon>rosids</taxon>
        <taxon>fabids</taxon>
        <taxon>Cucurbitales</taxon>
        <taxon>Cucurbitaceae</taxon>
        <taxon>Benincaseae</taxon>
        <taxon>Cucumis</taxon>
    </lineage>
</organism>
<name>A0A5A7TSQ9_CUCMM</name>
<feature type="domain" description="Reverse transcriptase/retrotransposon-derived protein RNase H-like" evidence="1">
    <location>
        <begin position="2"/>
        <end position="55"/>
    </location>
</feature>
<dbReference type="InterPro" id="IPR036397">
    <property type="entry name" value="RNaseH_sf"/>
</dbReference>
<dbReference type="OrthoDB" id="1934793at2759"/>
<sequence length="326" mass="36852">MCDAIDVVVEAMLDRKKDKVIHPIYYSSKTLKEAQENYTTTEKELLTVVFAIEKKDESFLYKLGSDQILRRYVPEYETTEILTKCHEAPYGGHFGGQKATAKVLQNGDFMGSFRQSRGHIYILFVVDYVSKWNEVISCTKNDAITPTQYTYHFGDSSDWGAGNTATQEGIHSFSIDRIHKNATAYHPETNGQAKVSNRLIKKILGKSVKLIPQGLGTSPRFSFVGISHSVQDAYWNVYLRASLWEGLPLTIGFGIEGVMGRKAKIYKEKMKVSFGWSRPFMVKQIFPYGAVEITSLDGTNAFKVNRQGLKAYLKDGQRAKFSMDLM</sequence>
<dbReference type="GO" id="GO:0003964">
    <property type="term" value="F:RNA-directed DNA polymerase activity"/>
    <property type="evidence" value="ECO:0007669"/>
    <property type="project" value="UniProtKB-KW"/>
</dbReference>
<dbReference type="InterPro" id="IPR041577">
    <property type="entry name" value="RT_RNaseH_2"/>
</dbReference>
<dbReference type="Gene3D" id="3.30.420.10">
    <property type="entry name" value="Ribonuclease H-like superfamily/Ribonuclease H"/>
    <property type="match status" value="1"/>
</dbReference>
<proteinExistence type="predicted"/>
<dbReference type="GO" id="GO:0004519">
    <property type="term" value="F:endonuclease activity"/>
    <property type="evidence" value="ECO:0007669"/>
    <property type="project" value="UniProtKB-KW"/>
</dbReference>
<dbReference type="EMBL" id="SSTE01014821">
    <property type="protein sequence ID" value="KAA0044259.1"/>
    <property type="molecule type" value="Genomic_DNA"/>
</dbReference>
<evidence type="ECO:0000313" key="2">
    <source>
        <dbReference type="EMBL" id="KAA0044259.1"/>
    </source>
</evidence>
<dbReference type="SUPFAM" id="SSF56672">
    <property type="entry name" value="DNA/RNA polymerases"/>
    <property type="match status" value="1"/>
</dbReference>
<dbReference type="InterPro" id="IPR043502">
    <property type="entry name" value="DNA/RNA_pol_sf"/>
</dbReference>
<dbReference type="Pfam" id="PF17919">
    <property type="entry name" value="RT_RNaseH_2"/>
    <property type="match status" value="1"/>
</dbReference>
<evidence type="ECO:0000313" key="3">
    <source>
        <dbReference type="Proteomes" id="UP000321393"/>
    </source>
</evidence>
<dbReference type="GO" id="GO:0016787">
    <property type="term" value="F:hydrolase activity"/>
    <property type="evidence" value="ECO:0007669"/>
    <property type="project" value="UniProtKB-KW"/>
</dbReference>
<dbReference type="SUPFAM" id="SSF53098">
    <property type="entry name" value="Ribonuclease H-like"/>
    <property type="match status" value="1"/>
</dbReference>
<dbReference type="PANTHER" id="PTHR34072">
    <property type="entry name" value="ENZYMATIC POLYPROTEIN-RELATED"/>
    <property type="match status" value="1"/>
</dbReference>
<accession>A0A5A7TSQ9</accession>
<dbReference type="GO" id="GO:0003676">
    <property type="term" value="F:nucleic acid binding"/>
    <property type="evidence" value="ECO:0007669"/>
    <property type="project" value="InterPro"/>
</dbReference>
<evidence type="ECO:0000259" key="1">
    <source>
        <dbReference type="Pfam" id="PF17919"/>
    </source>
</evidence>
<reference evidence="2 3" key="1">
    <citation type="submission" date="2019-08" db="EMBL/GenBank/DDBJ databases">
        <title>Draft genome sequences of two oriental melons (Cucumis melo L. var makuwa).</title>
        <authorList>
            <person name="Kwon S.-Y."/>
        </authorList>
    </citation>
    <scope>NUCLEOTIDE SEQUENCE [LARGE SCALE GENOMIC DNA]</scope>
    <source>
        <strain evidence="3">cv. SW 3</strain>
        <tissue evidence="2">Leaf</tissue>
    </source>
</reference>